<evidence type="ECO:0000313" key="2">
    <source>
        <dbReference type="EMBL" id="GAA4001361.1"/>
    </source>
</evidence>
<accession>A0ABP7RRT5</accession>
<organism evidence="2 3">
    <name type="scientific">Sphingomonas humi</name>
    <dbReference type="NCBI Taxonomy" id="335630"/>
    <lineage>
        <taxon>Bacteria</taxon>
        <taxon>Pseudomonadati</taxon>
        <taxon>Pseudomonadota</taxon>
        <taxon>Alphaproteobacteria</taxon>
        <taxon>Sphingomonadales</taxon>
        <taxon>Sphingomonadaceae</taxon>
        <taxon>Sphingomonas</taxon>
    </lineage>
</organism>
<evidence type="ECO:0000256" key="1">
    <source>
        <dbReference type="SAM" id="SignalP"/>
    </source>
</evidence>
<proteinExistence type="predicted"/>
<keyword evidence="3" id="KW-1185">Reference proteome</keyword>
<gene>
    <name evidence="2" type="ORF">GCM10022211_10300</name>
</gene>
<comment type="caution">
    <text evidence="2">The sequence shown here is derived from an EMBL/GenBank/DDBJ whole genome shotgun (WGS) entry which is preliminary data.</text>
</comment>
<protein>
    <submittedName>
        <fullName evidence="2">Uncharacterized protein</fullName>
    </submittedName>
</protein>
<dbReference type="RefSeq" id="WP_344709098.1">
    <property type="nucleotide sequence ID" value="NZ_BAAAZD010000001.1"/>
</dbReference>
<feature type="signal peptide" evidence="1">
    <location>
        <begin position="1"/>
        <end position="22"/>
    </location>
</feature>
<dbReference type="EMBL" id="BAAAZD010000001">
    <property type="protein sequence ID" value="GAA4001361.1"/>
    <property type="molecule type" value="Genomic_DNA"/>
</dbReference>
<name>A0ABP7RRT5_9SPHN</name>
<reference evidence="3" key="1">
    <citation type="journal article" date="2019" name="Int. J. Syst. Evol. Microbiol.">
        <title>The Global Catalogue of Microorganisms (GCM) 10K type strain sequencing project: providing services to taxonomists for standard genome sequencing and annotation.</title>
        <authorList>
            <consortium name="The Broad Institute Genomics Platform"/>
            <consortium name="The Broad Institute Genome Sequencing Center for Infectious Disease"/>
            <person name="Wu L."/>
            <person name="Ma J."/>
        </authorList>
    </citation>
    <scope>NUCLEOTIDE SEQUENCE [LARGE SCALE GENOMIC DNA]</scope>
    <source>
        <strain evidence="3">JCM 16603</strain>
    </source>
</reference>
<keyword evidence="1" id="KW-0732">Signal</keyword>
<dbReference type="Proteomes" id="UP001501310">
    <property type="component" value="Unassembled WGS sequence"/>
</dbReference>
<evidence type="ECO:0000313" key="3">
    <source>
        <dbReference type="Proteomes" id="UP001501310"/>
    </source>
</evidence>
<sequence length="117" mass="12679">MRLSLALAAFTLSLGAASAASAMPSLTSDRAYARCLVSNMQRIGAQTDEPHESVLTKAKANCILYERNLDGEAISTRNWSDFNGPWIGTPKGELVERAERAAVMALVKARLKAAERR</sequence>
<feature type="chain" id="PRO_5045981943" evidence="1">
    <location>
        <begin position="23"/>
        <end position="117"/>
    </location>
</feature>